<dbReference type="RefSeq" id="WP_350790170.1">
    <property type="nucleotide sequence ID" value="NZ_JBEPEK010000598.1"/>
</dbReference>
<keyword evidence="2" id="KW-1185">Reference proteome</keyword>
<evidence type="ECO:0000313" key="2">
    <source>
        <dbReference type="Proteomes" id="UP001474181"/>
    </source>
</evidence>
<name>A0ABV1XBQ6_9ACTN</name>
<proteinExistence type="predicted"/>
<dbReference type="SUPFAM" id="SSF158702">
    <property type="entry name" value="Sec63 N-terminal domain-like"/>
    <property type="match status" value="1"/>
</dbReference>
<protein>
    <submittedName>
        <fullName evidence="1">Helix-hairpin-helix domain-containing protein</fullName>
    </submittedName>
</protein>
<reference evidence="1 2" key="1">
    <citation type="submission" date="2024-06" db="EMBL/GenBank/DDBJ databases">
        <title>The Natural Products Discovery Center: Release of the First 8490 Sequenced Strains for Exploring Actinobacteria Biosynthetic Diversity.</title>
        <authorList>
            <person name="Kalkreuter E."/>
            <person name="Kautsar S.A."/>
            <person name="Yang D."/>
            <person name="Bader C.D."/>
            <person name="Teijaro C.N."/>
            <person name="Fluegel L."/>
            <person name="Davis C.M."/>
            <person name="Simpson J.R."/>
            <person name="Lauterbach L."/>
            <person name="Steele A.D."/>
            <person name="Gui C."/>
            <person name="Meng S."/>
            <person name="Li G."/>
            <person name="Viehrig K."/>
            <person name="Ye F."/>
            <person name="Su P."/>
            <person name="Kiefer A.F."/>
            <person name="Nichols A."/>
            <person name="Cepeda A.J."/>
            <person name="Yan W."/>
            <person name="Fan B."/>
            <person name="Jiang Y."/>
            <person name="Adhikari A."/>
            <person name="Zheng C.-J."/>
            <person name="Schuster L."/>
            <person name="Cowan T.M."/>
            <person name="Smanski M.J."/>
            <person name="Chevrette M.G."/>
            <person name="De Carvalho L.P.S."/>
            <person name="Shen B."/>
        </authorList>
    </citation>
    <scope>NUCLEOTIDE SEQUENCE [LARGE SCALE GENOMIC DNA]</scope>
    <source>
        <strain evidence="1 2">NPDC000234</strain>
    </source>
</reference>
<comment type="caution">
    <text evidence="1">The sequence shown here is derived from an EMBL/GenBank/DDBJ whole genome shotgun (WGS) entry which is preliminary data.</text>
</comment>
<gene>
    <name evidence="1" type="ORF">ABT404_44615</name>
</gene>
<dbReference type="Proteomes" id="UP001474181">
    <property type="component" value="Unassembled WGS sequence"/>
</dbReference>
<organism evidence="1 2">
    <name type="scientific">Streptomyces hyaluromycini</name>
    <dbReference type="NCBI Taxonomy" id="1377993"/>
    <lineage>
        <taxon>Bacteria</taxon>
        <taxon>Bacillati</taxon>
        <taxon>Actinomycetota</taxon>
        <taxon>Actinomycetes</taxon>
        <taxon>Kitasatosporales</taxon>
        <taxon>Streptomycetaceae</taxon>
        <taxon>Streptomyces</taxon>
    </lineage>
</organism>
<dbReference type="Pfam" id="PF14520">
    <property type="entry name" value="HHH_5"/>
    <property type="match status" value="1"/>
</dbReference>
<sequence>MTEELTRIDGVGAATARRLAAAGIRTCAELSAASTDEVLAAVHGLHGMSVSRAERWRKNAAELAVAEPGPQPEPADEAEYESFVLRVRLDRGRVRATEIRRVRTGETRHWPEWDAQALLACVLGRPAPPEADAQPEPEPEPVAAAAAVDGPGARPGPPTVVLAEPRLSVGDGGTVRAWAPFAMDVTLELPPSGGPEQRFAYYAAVTETLTDAGRRMLADGRGVVAAGRPVIRLPLPGLPPGTHSLGVAVSLREPGGLHPSALAAAVDGLVLSL</sequence>
<dbReference type="EMBL" id="JBEPEK010000598">
    <property type="protein sequence ID" value="MER7186470.1"/>
    <property type="molecule type" value="Genomic_DNA"/>
</dbReference>
<evidence type="ECO:0000313" key="1">
    <source>
        <dbReference type="EMBL" id="MER7186470.1"/>
    </source>
</evidence>
<dbReference type="Gene3D" id="1.10.150.20">
    <property type="entry name" value="5' to 3' exonuclease, C-terminal subdomain"/>
    <property type="match status" value="1"/>
</dbReference>
<accession>A0ABV1XBQ6</accession>